<feature type="non-terminal residue" evidence="3">
    <location>
        <position position="1"/>
    </location>
</feature>
<evidence type="ECO:0000256" key="1">
    <source>
        <dbReference type="ARBA" id="ARBA00022574"/>
    </source>
</evidence>
<keyword evidence="1" id="KW-0853">WD repeat</keyword>
<accession>A0A3P6DF25</accession>
<dbReference type="PANTHER" id="PTHR19857">
    <property type="entry name" value="MITOCHONDRIAL DIVISION PROTEIN 1-RELATED"/>
    <property type="match status" value="1"/>
</dbReference>
<dbReference type="PANTHER" id="PTHR19857:SF8">
    <property type="entry name" value="ANGIO-ASSOCIATED MIGRATORY CELL PROTEIN"/>
    <property type="match status" value="1"/>
</dbReference>
<dbReference type="EMBL" id="LR031874">
    <property type="protein sequence ID" value="VDD22794.1"/>
    <property type="molecule type" value="Genomic_DNA"/>
</dbReference>
<dbReference type="InterPro" id="IPR051179">
    <property type="entry name" value="WD_repeat_multifunction"/>
</dbReference>
<keyword evidence="2" id="KW-0677">Repeat</keyword>
<proteinExistence type="predicted"/>
<dbReference type="InterPro" id="IPR036322">
    <property type="entry name" value="WD40_repeat_dom_sf"/>
</dbReference>
<sequence length="102" mass="11144">SYRTSPGQTRFKQVGGSEDCSLWLRNADKEAYLNMFSGHNQSFTCGDFTPDTFPLLASCECVEFSPSSATIPTAATDGIVKTLIIGDLQHSTPRFNCCINLL</sequence>
<dbReference type="AlphaFoldDB" id="A0A3P6DF25"/>
<name>A0A3P6DF25_BRAOL</name>
<gene>
    <name evidence="3" type="ORF">BOLC2T08961H</name>
</gene>
<dbReference type="SUPFAM" id="SSF50978">
    <property type="entry name" value="WD40 repeat-like"/>
    <property type="match status" value="1"/>
</dbReference>
<reference evidence="3" key="1">
    <citation type="submission" date="2018-11" db="EMBL/GenBank/DDBJ databases">
        <authorList>
            <consortium name="Genoscope - CEA"/>
            <person name="William W."/>
        </authorList>
    </citation>
    <scope>NUCLEOTIDE SEQUENCE</scope>
</reference>
<organism evidence="3">
    <name type="scientific">Brassica oleracea</name>
    <name type="common">Wild cabbage</name>
    <dbReference type="NCBI Taxonomy" id="3712"/>
    <lineage>
        <taxon>Eukaryota</taxon>
        <taxon>Viridiplantae</taxon>
        <taxon>Streptophyta</taxon>
        <taxon>Embryophyta</taxon>
        <taxon>Tracheophyta</taxon>
        <taxon>Spermatophyta</taxon>
        <taxon>Magnoliopsida</taxon>
        <taxon>eudicotyledons</taxon>
        <taxon>Gunneridae</taxon>
        <taxon>Pentapetalae</taxon>
        <taxon>rosids</taxon>
        <taxon>malvids</taxon>
        <taxon>Brassicales</taxon>
        <taxon>Brassicaceae</taxon>
        <taxon>Brassiceae</taxon>
        <taxon>Brassica</taxon>
    </lineage>
</organism>
<evidence type="ECO:0000256" key="2">
    <source>
        <dbReference type="ARBA" id="ARBA00022737"/>
    </source>
</evidence>
<protein>
    <submittedName>
        <fullName evidence="3">Uncharacterized protein</fullName>
    </submittedName>
</protein>
<evidence type="ECO:0000313" key="3">
    <source>
        <dbReference type="EMBL" id="VDD22794.1"/>
    </source>
</evidence>